<dbReference type="Pfam" id="PF13563">
    <property type="entry name" value="2_5_RNA_ligase2"/>
    <property type="match status" value="1"/>
</dbReference>
<dbReference type="GO" id="GO:0004113">
    <property type="term" value="F:2',3'-cyclic-nucleotide 3'-phosphodiesterase activity"/>
    <property type="evidence" value="ECO:0007669"/>
    <property type="project" value="InterPro"/>
</dbReference>
<dbReference type="PANTHER" id="PTHR35561:SF1">
    <property type="entry name" value="RNA 2',3'-CYCLIC PHOSPHODIESTERASE"/>
    <property type="match status" value="1"/>
</dbReference>
<dbReference type="InterPro" id="IPR009097">
    <property type="entry name" value="Cyclic_Pdiesterase"/>
</dbReference>
<keyword evidence="3" id="KW-1185">Reference proteome</keyword>
<reference evidence="2 3" key="1">
    <citation type="submission" date="2018-11" db="EMBL/GenBank/DDBJ databases">
        <authorList>
            <person name="Criscuolo A."/>
        </authorList>
    </citation>
    <scope>NUCLEOTIDE SEQUENCE [LARGE SCALE GENOMIC DNA]</scope>
    <source>
        <strain evidence="2">ATB-66</strain>
    </source>
</reference>
<dbReference type="Proteomes" id="UP000270468">
    <property type="component" value="Unassembled WGS sequence"/>
</dbReference>
<gene>
    <name evidence="2" type="ORF">FILTAD_01723</name>
</gene>
<evidence type="ECO:0000313" key="3">
    <source>
        <dbReference type="Proteomes" id="UP000270468"/>
    </source>
</evidence>
<name>A0A3P5XA12_9BACL</name>
<protein>
    <submittedName>
        <fullName evidence="2">2',5' RNA ligase family</fullName>
    </submittedName>
</protein>
<sequence>MNDFYKVLPHIGDLHITLFYLGGISADNLLPLKEAFKKVAETHSTFSLLVDGISYFGPSSGPRVVYLTVGHSVELTTLQLAIKNEITQQLSMPVSDRFVPHITIAKKRKTKDVLNIQKEKIIPIEIPVEAFSLFTVHLDKTPKYEAVETFLLT</sequence>
<keyword evidence="1" id="KW-0378">Hydrolase</keyword>
<dbReference type="EMBL" id="UXAV01000041">
    <property type="protein sequence ID" value="VDC28102.1"/>
    <property type="molecule type" value="Genomic_DNA"/>
</dbReference>
<dbReference type="Gene3D" id="3.90.1140.10">
    <property type="entry name" value="Cyclic phosphodiesterase"/>
    <property type="match status" value="1"/>
</dbReference>
<dbReference type="GO" id="GO:0016874">
    <property type="term" value="F:ligase activity"/>
    <property type="evidence" value="ECO:0007669"/>
    <property type="project" value="UniProtKB-KW"/>
</dbReference>
<dbReference type="SUPFAM" id="SSF55144">
    <property type="entry name" value="LigT-like"/>
    <property type="match status" value="1"/>
</dbReference>
<dbReference type="AlphaFoldDB" id="A0A3P5XA12"/>
<evidence type="ECO:0000313" key="2">
    <source>
        <dbReference type="EMBL" id="VDC28102.1"/>
    </source>
</evidence>
<proteinExistence type="predicted"/>
<dbReference type="NCBIfam" id="TIGR02258">
    <property type="entry name" value="2_5_ligase"/>
    <property type="match status" value="1"/>
</dbReference>
<dbReference type="GO" id="GO:0008664">
    <property type="term" value="F:RNA 2',3'-cyclic 3'-phosphodiesterase activity"/>
    <property type="evidence" value="ECO:0007669"/>
    <property type="project" value="InterPro"/>
</dbReference>
<accession>A0A3P5XA12</accession>
<dbReference type="InterPro" id="IPR004175">
    <property type="entry name" value="RNA_CPDase"/>
</dbReference>
<keyword evidence="2" id="KW-0436">Ligase</keyword>
<dbReference type="PANTHER" id="PTHR35561">
    <property type="entry name" value="RNA 2',3'-CYCLIC PHOSPHODIESTERASE"/>
    <property type="match status" value="1"/>
</dbReference>
<organism evidence="2 3">
    <name type="scientific">Filibacter tadaridae</name>
    <dbReference type="NCBI Taxonomy" id="2483811"/>
    <lineage>
        <taxon>Bacteria</taxon>
        <taxon>Bacillati</taxon>
        <taxon>Bacillota</taxon>
        <taxon>Bacilli</taxon>
        <taxon>Bacillales</taxon>
        <taxon>Caryophanaceae</taxon>
        <taxon>Filibacter</taxon>
    </lineage>
</organism>
<evidence type="ECO:0000256" key="1">
    <source>
        <dbReference type="ARBA" id="ARBA00022801"/>
    </source>
</evidence>